<evidence type="ECO:0000313" key="8">
    <source>
        <dbReference type="Proteomes" id="UP000053257"/>
    </source>
</evidence>
<dbReference type="GO" id="GO:0046856">
    <property type="term" value="P:phosphatidylinositol dephosphorylation"/>
    <property type="evidence" value="ECO:0007669"/>
    <property type="project" value="InterPro"/>
</dbReference>
<dbReference type="OrthoDB" id="7862313at2759"/>
<organism evidence="7 8">
    <name type="scientific">Phlebiopsis gigantea (strain 11061_1 CR5-6)</name>
    <name type="common">White-rot fungus</name>
    <name type="synonym">Peniophora gigantea</name>
    <dbReference type="NCBI Taxonomy" id="745531"/>
    <lineage>
        <taxon>Eukaryota</taxon>
        <taxon>Fungi</taxon>
        <taxon>Dikarya</taxon>
        <taxon>Basidiomycota</taxon>
        <taxon>Agaricomycotina</taxon>
        <taxon>Agaricomycetes</taxon>
        <taxon>Polyporales</taxon>
        <taxon>Phanerochaetaceae</taxon>
        <taxon>Phlebiopsis</taxon>
    </lineage>
</organism>
<dbReference type="PANTHER" id="PTHR11200:SF300">
    <property type="entry name" value="TYPE II INOSITOL 1,4,5-TRISPHOSPHATE 5-PHOSPHATASE"/>
    <property type="match status" value="1"/>
</dbReference>
<protein>
    <recommendedName>
        <fullName evidence="6">Rho-GAP domain-containing protein</fullName>
    </recommendedName>
</protein>
<dbReference type="HOGENOM" id="CLU_006779_0_0_1"/>
<dbReference type="Proteomes" id="UP000053257">
    <property type="component" value="Unassembled WGS sequence"/>
</dbReference>
<accession>A0A0C3RUS3</accession>
<evidence type="ECO:0000256" key="3">
    <source>
        <dbReference type="ARBA" id="ARBA00022753"/>
    </source>
</evidence>
<evidence type="ECO:0000256" key="1">
    <source>
        <dbReference type="ARBA" id="ARBA00004146"/>
    </source>
</evidence>
<dbReference type="GO" id="GO:0007165">
    <property type="term" value="P:signal transduction"/>
    <property type="evidence" value="ECO:0007669"/>
    <property type="project" value="InterPro"/>
</dbReference>
<dbReference type="GO" id="GO:0004439">
    <property type="term" value="F:phosphatidylinositol-4,5-bisphosphate 5-phosphatase activity"/>
    <property type="evidence" value="ECO:0007669"/>
    <property type="project" value="TreeGrafter"/>
</dbReference>
<dbReference type="EMBL" id="KN840561">
    <property type="protein sequence ID" value="KIP04826.1"/>
    <property type="molecule type" value="Genomic_DNA"/>
</dbReference>
<dbReference type="Pfam" id="PF21310">
    <property type="entry name" value="OCRL-like_ASH"/>
    <property type="match status" value="1"/>
</dbReference>
<keyword evidence="4" id="KW-0968">Cytoplasmic vesicle</keyword>
<dbReference type="Gene3D" id="1.10.555.10">
    <property type="entry name" value="Rho GTPase activation protein"/>
    <property type="match status" value="1"/>
</dbReference>
<gene>
    <name evidence="7" type="ORF">PHLGIDRAFT_129265</name>
</gene>
<dbReference type="PROSITE" id="PS50238">
    <property type="entry name" value="RHOGAP"/>
    <property type="match status" value="1"/>
</dbReference>
<dbReference type="InterPro" id="IPR036691">
    <property type="entry name" value="Endo/exonu/phosph_ase_sf"/>
</dbReference>
<dbReference type="AlphaFoldDB" id="A0A0C3RUS3"/>
<name>A0A0C3RUS3_PHLG1</name>
<evidence type="ECO:0000313" key="7">
    <source>
        <dbReference type="EMBL" id="KIP04826.1"/>
    </source>
</evidence>
<dbReference type="Gene3D" id="3.60.10.10">
    <property type="entry name" value="Endonuclease/exonuclease/phosphatase"/>
    <property type="match status" value="2"/>
</dbReference>
<evidence type="ECO:0000256" key="4">
    <source>
        <dbReference type="ARBA" id="ARBA00023329"/>
    </source>
</evidence>
<dbReference type="STRING" id="745531.A0A0C3RUS3"/>
<evidence type="ECO:0000256" key="5">
    <source>
        <dbReference type="SAM" id="MobiDB-lite"/>
    </source>
</evidence>
<proteinExistence type="predicted"/>
<dbReference type="InterPro" id="IPR000198">
    <property type="entry name" value="RhoGAP_dom"/>
</dbReference>
<evidence type="ECO:0000256" key="2">
    <source>
        <dbReference type="ARBA" id="ARBA00004580"/>
    </source>
</evidence>
<dbReference type="Gene3D" id="2.60.40.10">
    <property type="entry name" value="Immunoglobulins"/>
    <property type="match status" value="1"/>
</dbReference>
<keyword evidence="3" id="KW-0967">Endosome</keyword>
<reference evidence="7 8" key="1">
    <citation type="journal article" date="2014" name="PLoS Genet.">
        <title>Analysis of the Phlebiopsis gigantea genome, transcriptome and secretome provides insight into its pioneer colonization strategies of wood.</title>
        <authorList>
            <person name="Hori C."/>
            <person name="Ishida T."/>
            <person name="Igarashi K."/>
            <person name="Samejima M."/>
            <person name="Suzuki H."/>
            <person name="Master E."/>
            <person name="Ferreira P."/>
            <person name="Ruiz-Duenas F.J."/>
            <person name="Held B."/>
            <person name="Canessa P."/>
            <person name="Larrondo L.F."/>
            <person name="Schmoll M."/>
            <person name="Druzhinina I.S."/>
            <person name="Kubicek C.P."/>
            <person name="Gaskell J.A."/>
            <person name="Kersten P."/>
            <person name="St John F."/>
            <person name="Glasner J."/>
            <person name="Sabat G."/>
            <person name="Splinter BonDurant S."/>
            <person name="Syed K."/>
            <person name="Yadav J."/>
            <person name="Mgbeahuruike A.C."/>
            <person name="Kovalchuk A."/>
            <person name="Asiegbu F.O."/>
            <person name="Lackner G."/>
            <person name="Hoffmeister D."/>
            <person name="Rencoret J."/>
            <person name="Gutierrez A."/>
            <person name="Sun H."/>
            <person name="Lindquist E."/>
            <person name="Barry K."/>
            <person name="Riley R."/>
            <person name="Grigoriev I.V."/>
            <person name="Henrissat B."/>
            <person name="Kues U."/>
            <person name="Berka R.M."/>
            <person name="Martinez A.T."/>
            <person name="Covert S.F."/>
            <person name="Blanchette R.A."/>
            <person name="Cullen D."/>
        </authorList>
    </citation>
    <scope>NUCLEOTIDE SEQUENCE [LARGE SCALE GENOMIC DNA]</scope>
    <source>
        <strain evidence="7 8">11061_1 CR5-6</strain>
    </source>
</reference>
<dbReference type="SUPFAM" id="SSF48350">
    <property type="entry name" value="GTPase activation domain, GAP"/>
    <property type="match status" value="1"/>
</dbReference>
<dbReference type="InterPro" id="IPR008936">
    <property type="entry name" value="Rho_GTPase_activation_prot"/>
</dbReference>
<dbReference type="SMART" id="SM00128">
    <property type="entry name" value="IPPc"/>
    <property type="match status" value="1"/>
</dbReference>
<dbReference type="InterPro" id="IPR000300">
    <property type="entry name" value="IPPc"/>
</dbReference>
<feature type="domain" description="Rho-GAP" evidence="6">
    <location>
        <begin position="628"/>
        <end position="830"/>
    </location>
</feature>
<dbReference type="InterPro" id="IPR013783">
    <property type="entry name" value="Ig-like_fold"/>
</dbReference>
<dbReference type="Pfam" id="PF00620">
    <property type="entry name" value="RhoGAP"/>
    <property type="match status" value="1"/>
</dbReference>
<comment type="subcellular location">
    <subcellularLocation>
        <location evidence="2">Cytoplasmic vesicle</location>
        <location evidence="2">Phagosome membrane</location>
    </subcellularLocation>
    <subcellularLocation>
        <location evidence="1">Early endosome membrane</location>
    </subcellularLocation>
</comment>
<dbReference type="PANTHER" id="PTHR11200">
    <property type="entry name" value="INOSITOL 5-PHOSPHATASE"/>
    <property type="match status" value="1"/>
</dbReference>
<keyword evidence="8" id="KW-1185">Reference proteome</keyword>
<dbReference type="InterPro" id="IPR048869">
    <property type="entry name" value="OCRL-1_2_ASH"/>
</dbReference>
<evidence type="ECO:0000259" key="6">
    <source>
        <dbReference type="PROSITE" id="PS50238"/>
    </source>
</evidence>
<dbReference type="SUPFAM" id="SSF56219">
    <property type="entry name" value="DNase I-like"/>
    <property type="match status" value="1"/>
</dbReference>
<dbReference type="Pfam" id="PF22669">
    <property type="entry name" value="Exo_endo_phos2"/>
    <property type="match status" value="2"/>
</dbReference>
<feature type="region of interest" description="Disordered" evidence="5">
    <location>
        <begin position="28"/>
        <end position="50"/>
    </location>
</feature>
<dbReference type="SMART" id="SM00324">
    <property type="entry name" value="RhoGAP"/>
    <property type="match status" value="1"/>
</dbReference>
<dbReference type="InterPro" id="IPR046985">
    <property type="entry name" value="IP5"/>
</dbReference>
<sequence length="830" mass="90837">MADAVEDAVRRLLRSSEELKQFLEAEAVPPYTDGGEPGSEPQIDPPVANNEPGVMAPYPWIVPYITQTKPSILFYEPQDLRHARRPLYDLLSESCAGTPGDDALDISLVREHWTRSQVEDMYATEESITLRLRIGTFNVNGKMPSQDLSSWVRGQAQDTTDNFIPPLKAISPFSISELTINPLDQAGALSSNVESSSSNGVRDPALAKSRILGNVAVPSTTGEAQDPDLIVLGFQELDLSAGALIYSTETTREDAWFAAALAGLGENAVEYEKLASKQLVGMLVMIIVRRSVKGNFTRVQGTSIGAGIMGLMGNKGAAALRVTFNPSSTQNASSLPLRPIVLTFVNAHLAAFDEMFEKRNADFHDISRRLVFDSGVPATGAASPQFGYTPPTVPLNVYQSDALFWMGALSDKLGYDLKRKPAWTDRILHIPSHAVQVLQQTYTCHREITMSDHRPVSATFELHIPTVDAEKLEAFVHGLWKEVSHVEESGDIPRVTVEPTVINLGKIGYERRVRKLVRVRNTGRVPLVYRFVPLSPGGSIHPDWLHVEPKAGLIRPGSHEELTLSVEVDAQLAAQMNLRASTLETTLVLHASLGRDSFLVVTAEYEPTCFAMSIPRLVRMSGPVGTHAALQLVPEDQAATAPKEVMRLVSWLMTYGSDVNELFLAHGDPEKMDDIRRALDVGEELSEPNEDIRATMALSVGSCLIQFMEALPEPLVPVNLHHACADSLDRDAAFELLARFPSAAVNVFLSITSLLHFICQQGSHSTDSVRAQKLGTLPIPVQMCKDADSRFSADLAAVFAPVFLRDLPPLTPAISPVGKRRFVLHFISDS</sequence>
<dbReference type="GO" id="GO:0031901">
    <property type="term" value="C:early endosome membrane"/>
    <property type="evidence" value="ECO:0007669"/>
    <property type="project" value="UniProtKB-SubCell"/>
</dbReference>